<dbReference type="AlphaFoldDB" id="A0A1H3VGA4"/>
<dbReference type="EMBL" id="FNQM01000001">
    <property type="protein sequence ID" value="SDZ73823.1"/>
    <property type="molecule type" value="Genomic_DNA"/>
</dbReference>
<dbReference type="SUPFAM" id="SSF55729">
    <property type="entry name" value="Acyl-CoA N-acyltransferases (Nat)"/>
    <property type="match status" value="1"/>
</dbReference>
<dbReference type="InterPro" id="IPR016181">
    <property type="entry name" value="Acyl_CoA_acyltransferase"/>
</dbReference>
<sequence length="179" mass="19552">MTEPDIPVIRTERLTLRAPKISDFEAYAAFRASERTAHVGGPMDRETAFDSFSALIGHWSLRGFGRWIVADSRSDAPLGYVGPYFPEDWPEPEIAWTVFAGAEGRGVAFEAAQAARAYAYGTLGWTTAISLTTPGNARSMALAQRMGCVREGEFAHQSMGPLLVWRHPGPDAPNPETPL</sequence>
<accession>A0A1H3VGA4</accession>
<evidence type="ECO:0000313" key="3">
    <source>
        <dbReference type="Proteomes" id="UP000198703"/>
    </source>
</evidence>
<dbReference type="Pfam" id="PF13302">
    <property type="entry name" value="Acetyltransf_3"/>
    <property type="match status" value="1"/>
</dbReference>
<dbReference type="PANTHER" id="PTHR43792:SF1">
    <property type="entry name" value="N-ACETYLTRANSFERASE DOMAIN-CONTAINING PROTEIN"/>
    <property type="match status" value="1"/>
</dbReference>
<keyword evidence="2" id="KW-0808">Transferase</keyword>
<dbReference type="OrthoDB" id="6293260at2"/>
<feature type="domain" description="N-acetyltransferase" evidence="1">
    <location>
        <begin position="14"/>
        <end position="170"/>
    </location>
</feature>
<dbReference type="STRING" id="89524.SAMN05444370_10175"/>
<dbReference type="InterPro" id="IPR051531">
    <property type="entry name" value="N-acetyltransferase"/>
</dbReference>
<keyword evidence="3" id="KW-1185">Reference proteome</keyword>
<evidence type="ECO:0000313" key="2">
    <source>
        <dbReference type="EMBL" id="SDZ73823.1"/>
    </source>
</evidence>
<dbReference type="PANTHER" id="PTHR43792">
    <property type="entry name" value="GNAT FAMILY, PUTATIVE (AFU_ORTHOLOGUE AFUA_3G00765)-RELATED-RELATED"/>
    <property type="match status" value="1"/>
</dbReference>
<dbReference type="InterPro" id="IPR000182">
    <property type="entry name" value="GNAT_dom"/>
</dbReference>
<dbReference type="GO" id="GO:0016747">
    <property type="term" value="F:acyltransferase activity, transferring groups other than amino-acyl groups"/>
    <property type="evidence" value="ECO:0007669"/>
    <property type="project" value="InterPro"/>
</dbReference>
<dbReference type="Proteomes" id="UP000198703">
    <property type="component" value="Unassembled WGS sequence"/>
</dbReference>
<name>A0A1H3VGA4_9RHOB</name>
<dbReference type="Gene3D" id="3.40.630.30">
    <property type="match status" value="1"/>
</dbReference>
<organism evidence="2 3">
    <name type="scientific">Rubrimonas cliftonensis</name>
    <dbReference type="NCBI Taxonomy" id="89524"/>
    <lineage>
        <taxon>Bacteria</taxon>
        <taxon>Pseudomonadati</taxon>
        <taxon>Pseudomonadota</taxon>
        <taxon>Alphaproteobacteria</taxon>
        <taxon>Rhodobacterales</taxon>
        <taxon>Paracoccaceae</taxon>
        <taxon>Rubrimonas</taxon>
    </lineage>
</organism>
<protein>
    <submittedName>
        <fullName evidence="2">Ribosomal-protein-alanine N-acetyltransferase</fullName>
    </submittedName>
</protein>
<evidence type="ECO:0000259" key="1">
    <source>
        <dbReference type="PROSITE" id="PS51186"/>
    </source>
</evidence>
<reference evidence="2 3" key="1">
    <citation type="submission" date="2016-10" db="EMBL/GenBank/DDBJ databases">
        <authorList>
            <person name="de Groot N.N."/>
        </authorList>
    </citation>
    <scope>NUCLEOTIDE SEQUENCE [LARGE SCALE GENOMIC DNA]</scope>
    <source>
        <strain evidence="2 3">DSM 15345</strain>
    </source>
</reference>
<dbReference type="PROSITE" id="PS51186">
    <property type="entry name" value="GNAT"/>
    <property type="match status" value="1"/>
</dbReference>
<gene>
    <name evidence="2" type="ORF">SAMN05444370_10175</name>
</gene>
<proteinExistence type="predicted"/>
<dbReference type="RefSeq" id="WP_093247514.1">
    <property type="nucleotide sequence ID" value="NZ_FNQM01000001.1"/>
</dbReference>